<evidence type="ECO:0000313" key="2">
    <source>
        <dbReference type="Proteomes" id="UP000053319"/>
    </source>
</evidence>
<name>R7SRA9_DICSQ</name>
<dbReference type="HOGENOM" id="CLU_2831162_0_0_1"/>
<dbReference type="RefSeq" id="XP_007369713.1">
    <property type="nucleotide sequence ID" value="XM_007369651.1"/>
</dbReference>
<reference evidence="1 2" key="1">
    <citation type="journal article" date="2012" name="Science">
        <title>The Paleozoic origin of enzymatic lignin decomposition reconstructed from 31 fungal genomes.</title>
        <authorList>
            <person name="Floudas D."/>
            <person name="Binder M."/>
            <person name="Riley R."/>
            <person name="Barry K."/>
            <person name="Blanchette R.A."/>
            <person name="Henrissat B."/>
            <person name="Martinez A.T."/>
            <person name="Otillar R."/>
            <person name="Spatafora J.W."/>
            <person name="Yadav J.S."/>
            <person name="Aerts A."/>
            <person name="Benoit I."/>
            <person name="Boyd A."/>
            <person name="Carlson A."/>
            <person name="Copeland A."/>
            <person name="Coutinho P.M."/>
            <person name="de Vries R.P."/>
            <person name="Ferreira P."/>
            <person name="Findley K."/>
            <person name="Foster B."/>
            <person name="Gaskell J."/>
            <person name="Glotzer D."/>
            <person name="Gorecki P."/>
            <person name="Heitman J."/>
            <person name="Hesse C."/>
            <person name="Hori C."/>
            <person name="Igarashi K."/>
            <person name="Jurgens J.A."/>
            <person name="Kallen N."/>
            <person name="Kersten P."/>
            <person name="Kohler A."/>
            <person name="Kuees U."/>
            <person name="Kumar T.K.A."/>
            <person name="Kuo A."/>
            <person name="LaButti K."/>
            <person name="Larrondo L.F."/>
            <person name="Lindquist E."/>
            <person name="Ling A."/>
            <person name="Lombard V."/>
            <person name="Lucas S."/>
            <person name="Lundell T."/>
            <person name="Martin R."/>
            <person name="McLaughlin D.J."/>
            <person name="Morgenstern I."/>
            <person name="Morin E."/>
            <person name="Murat C."/>
            <person name="Nagy L.G."/>
            <person name="Nolan M."/>
            <person name="Ohm R.A."/>
            <person name="Patyshakuliyeva A."/>
            <person name="Rokas A."/>
            <person name="Ruiz-Duenas F.J."/>
            <person name="Sabat G."/>
            <person name="Salamov A."/>
            <person name="Samejima M."/>
            <person name="Schmutz J."/>
            <person name="Slot J.C."/>
            <person name="St John F."/>
            <person name="Stenlid J."/>
            <person name="Sun H."/>
            <person name="Sun S."/>
            <person name="Syed K."/>
            <person name="Tsang A."/>
            <person name="Wiebenga A."/>
            <person name="Young D."/>
            <person name="Pisabarro A."/>
            <person name="Eastwood D.C."/>
            <person name="Martin F."/>
            <person name="Cullen D."/>
            <person name="Grigoriev I.V."/>
            <person name="Hibbett D.S."/>
        </authorList>
    </citation>
    <scope>NUCLEOTIDE SEQUENCE [LARGE SCALE GENOMIC DNA]</scope>
    <source>
        <strain evidence="1 2">LYAD-421 SS1</strain>
    </source>
</reference>
<protein>
    <submittedName>
        <fullName evidence="1">Uncharacterized protein</fullName>
    </submittedName>
</protein>
<proteinExistence type="predicted"/>
<dbReference type="Proteomes" id="UP000053319">
    <property type="component" value="Unassembled WGS sequence"/>
</dbReference>
<dbReference type="KEGG" id="dsq:DICSQDRAFT_157304"/>
<accession>R7SRA9</accession>
<gene>
    <name evidence="1" type="ORF">DICSQDRAFT_157304</name>
</gene>
<dbReference type="GeneID" id="18837756"/>
<dbReference type="EMBL" id="JH719449">
    <property type="protein sequence ID" value="EJF57517.1"/>
    <property type="molecule type" value="Genomic_DNA"/>
</dbReference>
<sequence>MPSTFTLHYPHSIVDQPYSLSHKPKSINASVPGSGPMTTMPPWTMKINSSIAHWQGIPGWPFGWAY</sequence>
<dbReference type="AlphaFoldDB" id="R7SRA9"/>
<organism evidence="1 2">
    <name type="scientific">Dichomitus squalens (strain LYAD-421)</name>
    <name type="common">Western red white-rot fungus</name>
    <dbReference type="NCBI Taxonomy" id="732165"/>
    <lineage>
        <taxon>Eukaryota</taxon>
        <taxon>Fungi</taxon>
        <taxon>Dikarya</taxon>
        <taxon>Basidiomycota</taxon>
        <taxon>Agaricomycotina</taxon>
        <taxon>Agaricomycetes</taxon>
        <taxon>Polyporales</taxon>
        <taxon>Polyporaceae</taxon>
        <taxon>Dichomitus</taxon>
    </lineage>
</organism>
<evidence type="ECO:0000313" key="1">
    <source>
        <dbReference type="EMBL" id="EJF57517.1"/>
    </source>
</evidence>